<organism evidence="3 4">
    <name type="scientific">Coffea arabica</name>
    <name type="common">Arabian coffee</name>
    <dbReference type="NCBI Taxonomy" id="13443"/>
    <lineage>
        <taxon>Eukaryota</taxon>
        <taxon>Viridiplantae</taxon>
        <taxon>Streptophyta</taxon>
        <taxon>Embryophyta</taxon>
        <taxon>Tracheophyta</taxon>
        <taxon>Spermatophyta</taxon>
        <taxon>Magnoliopsida</taxon>
        <taxon>eudicotyledons</taxon>
        <taxon>Gunneridae</taxon>
        <taxon>Pentapetalae</taxon>
        <taxon>asterids</taxon>
        <taxon>lamiids</taxon>
        <taxon>Gentianales</taxon>
        <taxon>Rubiaceae</taxon>
        <taxon>Ixoroideae</taxon>
        <taxon>Gardenieae complex</taxon>
        <taxon>Bertiereae - Coffeeae clade</taxon>
        <taxon>Coffeeae</taxon>
        <taxon>Coffea</taxon>
    </lineage>
</organism>
<dbReference type="InterPro" id="IPR012337">
    <property type="entry name" value="RNaseH-like_sf"/>
</dbReference>
<evidence type="ECO:0000313" key="3">
    <source>
        <dbReference type="Proteomes" id="UP001652660"/>
    </source>
</evidence>
<feature type="region of interest" description="Disordered" evidence="1">
    <location>
        <begin position="304"/>
        <end position="329"/>
    </location>
</feature>
<dbReference type="GeneID" id="140014185"/>
<dbReference type="Pfam" id="PF13456">
    <property type="entry name" value="RVT_3"/>
    <property type="match status" value="1"/>
</dbReference>
<name>A0ABM4VMD8_COFAR</name>
<dbReference type="PANTHER" id="PTHR33116:SF86">
    <property type="entry name" value="REVERSE TRANSCRIPTASE DOMAIN-CONTAINING PROTEIN"/>
    <property type="match status" value="1"/>
</dbReference>
<dbReference type="Gene3D" id="3.30.420.10">
    <property type="entry name" value="Ribonuclease H-like superfamily/Ribonuclease H"/>
    <property type="match status" value="1"/>
</dbReference>
<evidence type="ECO:0000313" key="4">
    <source>
        <dbReference type="RefSeq" id="XP_071920705.1"/>
    </source>
</evidence>
<proteinExistence type="predicted"/>
<dbReference type="RefSeq" id="XP_071920705.1">
    <property type="nucleotide sequence ID" value="XM_072064604.1"/>
</dbReference>
<dbReference type="Proteomes" id="UP001652660">
    <property type="component" value="Chromosome 9c"/>
</dbReference>
<keyword evidence="3" id="KW-1185">Reference proteome</keyword>
<dbReference type="InterPro" id="IPR044730">
    <property type="entry name" value="RNase_H-like_dom_plant"/>
</dbReference>
<feature type="domain" description="RNase H type-1" evidence="2">
    <location>
        <begin position="420"/>
        <end position="519"/>
    </location>
</feature>
<dbReference type="PANTHER" id="PTHR33116">
    <property type="entry name" value="REVERSE TRANSCRIPTASE ZINC-BINDING DOMAIN-CONTAINING PROTEIN-RELATED-RELATED"/>
    <property type="match status" value="1"/>
</dbReference>
<protein>
    <recommendedName>
        <fullName evidence="2">RNase H type-1 domain-containing protein</fullName>
    </recommendedName>
</protein>
<gene>
    <name evidence="4" type="primary">LOC140014185</name>
</gene>
<dbReference type="InterPro" id="IPR036397">
    <property type="entry name" value="RNaseH_sf"/>
</dbReference>
<dbReference type="InterPro" id="IPR002156">
    <property type="entry name" value="RNaseH_domain"/>
</dbReference>
<dbReference type="CDD" id="cd06222">
    <property type="entry name" value="RNase_H_like"/>
    <property type="match status" value="1"/>
</dbReference>
<evidence type="ECO:0000259" key="2">
    <source>
        <dbReference type="Pfam" id="PF13456"/>
    </source>
</evidence>
<evidence type="ECO:0000256" key="1">
    <source>
        <dbReference type="SAM" id="MobiDB-lite"/>
    </source>
</evidence>
<accession>A0ABM4VMD8</accession>
<dbReference type="SUPFAM" id="SSF53098">
    <property type="entry name" value="Ribonuclease H-like"/>
    <property type="match status" value="1"/>
</dbReference>
<sequence length="519" mass="58530">MAPCESIGSKGAYRPVPTPLISMGTKQAMNNMLTGIKISKNGPAISHLFFADDSLIFCKANSKEASEITRILQIYELASGQKINIEKSAVLFSRNTSQANKQEVLQTLGNIQHVSQAKYLGLPMVIGRSKNSTFKFLKEKMIGKLQGWKGKMLSNAGKEVLLKLVALALPSYTMSVFKLPDGLCKALSNMMARFWWGNDQEDGIGRQIGNDRSTAIWKDRWVPNGMNGLIRLARPQNCIIDKVCELISNKRWNNNLIQSIFSREEAEQILMIPLSIQERQDRFVWMHSSSGDYTTKSGYAQARLKSSKKANKMQPNEGSSSRKDDPTLWHQGARSRVNGISHIEATINFLWQLWKARNACNFNKESTKGNLISSRALEEWLEYKQMWDLENGESKKDEPEVPTRTITKEFQDQHAILMFTDAAMDNKRSRGGLGIATKDHNGRLVKTWTIPTGMMKDAAILEAEAIRSAMLKALEEGWTSVLIHSDCKCLVDRINHRCIGLSLLDMLVDDIIHLSRSFW</sequence>
<reference evidence="4" key="1">
    <citation type="submission" date="2025-08" db="UniProtKB">
        <authorList>
            <consortium name="RefSeq"/>
        </authorList>
    </citation>
    <scope>IDENTIFICATION</scope>
    <source>
        <tissue evidence="4">Leaves</tissue>
    </source>
</reference>